<reference evidence="1 2" key="1">
    <citation type="journal article" date="2019" name="Nat. Commun.">
        <title>Gram positive-like bacteriocins with broad spectrum anti-Bacteroidales activity encoded on mobile elements of the human gut microbiota.</title>
        <authorList>
            <person name="Bechon N."/>
            <person name="Coyne M.J.Jr."/>
            <person name="Laclare-Mceneany V."/>
            <person name="Chatzidaki-Livanis M."/>
            <person name="Ghigo J.-M."/>
            <person name="Comstock L.E."/>
        </authorList>
    </citation>
    <scope>NUCLEOTIDE SEQUENCE [LARGE SCALE GENOMIC DNA]</scope>
    <source>
        <strain evidence="1 2">CL01T12C17</strain>
    </source>
</reference>
<accession>A0A663A4Z1</accession>
<dbReference type="RefSeq" id="WP_229128048.1">
    <property type="nucleotide sequence ID" value="NZ_QRYT01000006.1"/>
</dbReference>
<organism evidence="1 2">
    <name type="scientific">Phocaeicola vulgatus</name>
    <name type="common">Bacteroides vulgatus</name>
    <dbReference type="NCBI Taxonomy" id="821"/>
    <lineage>
        <taxon>Bacteria</taxon>
        <taxon>Pseudomonadati</taxon>
        <taxon>Bacteroidota</taxon>
        <taxon>Bacteroidia</taxon>
        <taxon>Bacteroidales</taxon>
        <taxon>Bacteroidaceae</taxon>
        <taxon>Phocaeicola</taxon>
    </lineage>
</organism>
<dbReference type="EMBL" id="RWHZ01000001">
    <property type="protein sequence ID" value="TSE50586.1"/>
    <property type="molecule type" value="Genomic_DNA"/>
</dbReference>
<name>A0A663A4Z1_PHOVU</name>
<protein>
    <submittedName>
        <fullName evidence="1">Uncharacterized protein</fullName>
    </submittedName>
</protein>
<sequence length="148" mass="16897">MMILSEIREERPLPFLPAIKVPFGLVAYVPSNDEGDRVFVKLTPEAGIGGMKGFRKATEEEKAKMLAAMKEEKHYSFNFEKLQPEYIPTVGDVVIVWDDNNKENAVVGIMNEVDETSNPYKINDGTWYKNCDKFVSEKQYKNLIDGKE</sequence>
<proteinExistence type="predicted"/>
<evidence type="ECO:0000313" key="2">
    <source>
        <dbReference type="Proteomes" id="UP000408523"/>
    </source>
</evidence>
<dbReference type="Proteomes" id="UP000408523">
    <property type="component" value="Unassembled WGS sequence"/>
</dbReference>
<evidence type="ECO:0000313" key="1">
    <source>
        <dbReference type="EMBL" id="TSE50586.1"/>
    </source>
</evidence>
<dbReference type="AlphaFoldDB" id="A0A663A4Z1"/>
<gene>
    <name evidence="1" type="ORF">EH214_00122</name>
</gene>
<comment type="caution">
    <text evidence="1">The sequence shown here is derived from an EMBL/GenBank/DDBJ whole genome shotgun (WGS) entry which is preliminary data.</text>
</comment>